<organism evidence="1 2">
    <name type="scientific">Streptococcus penaeicida</name>
    <dbReference type="NCBI Taxonomy" id="1765960"/>
    <lineage>
        <taxon>Bacteria</taxon>
        <taxon>Bacillati</taxon>
        <taxon>Bacillota</taxon>
        <taxon>Bacilli</taxon>
        <taxon>Lactobacillales</taxon>
        <taxon>Streptococcaceae</taxon>
        <taxon>Streptococcus</taxon>
    </lineage>
</organism>
<dbReference type="AlphaFoldDB" id="A0A2N8LA64"/>
<dbReference type="EMBL" id="LOCM01000033">
    <property type="protein sequence ID" value="PND47044.1"/>
    <property type="molecule type" value="Genomic_DNA"/>
</dbReference>
<evidence type="ECO:0000313" key="1">
    <source>
        <dbReference type="EMBL" id="PND47044.1"/>
    </source>
</evidence>
<reference evidence="1 2" key="1">
    <citation type="submission" date="2015-12" db="EMBL/GenBank/DDBJ databases">
        <title>Streptococcus penaeicida sp. nov.</title>
        <authorList>
            <person name="Gomez-Gil B."/>
            <person name="Morales-Covarrubias M."/>
        </authorList>
    </citation>
    <scope>NUCLEOTIDE SEQUENCE [LARGE SCALE GENOMIC DNA]</scope>
    <source>
        <strain evidence="1 2">CAIM 1838</strain>
    </source>
</reference>
<gene>
    <name evidence="1" type="ORF">AT575_09695</name>
</gene>
<evidence type="ECO:0000313" key="2">
    <source>
        <dbReference type="Proteomes" id="UP000235963"/>
    </source>
</evidence>
<sequence>MQMINLQINAEVLPAFSFLKDNPTRLLQKGKHLMLTYWKPPNVELVNHTYKGVKVEISEHDQLNQLLADGWELVRPFKVSIAKRELVQALNQIETQVLTKSRVGAGVVINGQVYNWIAYGIKEPSDVINFVKMFFICGYSYEEVVQLFTNLTIPNKELLSLFLERMNQMYKGVE</sequence>
<comment type="caution">
    <text evidence="1">The sequence shown here is derived from an EMBL/GenBank/DDBJ whole genome shotgun (WGS) entry which is preliminary data.</text>
</comment>
<dbReference type="RefSeq" id="WP_102778163.1">
    <property type="nucleotide sequence ID" value="NZ_CBCSGP010000025.1"/>
</dbReference>
<dbReference type="OrthoDB" id="2223579at2"/>
<protein>
    <submittedName>
        <fullName evidence="1">Uncharacterized protein</fullName>
    </submittedName>
</protein>
<dbReference type="Proteomes" id="UP000235963">
    <property type="component" value="Unassembled WGS sequence"/>
</dbReference>
<proteinExistence type="predicted"/>
<accession>A0A2N8LA64</accession>
<name>A0A2N8LA64_9STRE</name>
<keyword evidence="2" id="KW-1185">Reference proteome</keyword>